<name>A0A7L1LZS4_BOMGA</name>
<evidence type="ECO:0000256" key="2">
    <source>
        <dbReference type="ARBA" id="ARBA00022473"/>
    </source>
</evidence>
<dbReference type="AlphaFoldDB" id="A0A7L1LZS4"/>
<feature type="non-terminal residue" evidence="6">
    <location>
        <position position="549"/>
    </location>
</feature>
<evidence type="ECO:0000313" key="6">
    <source>
        <dbReference type="EMBL" id="NXN80658.1"/>
    </source>
</evidence>
<dbReference type="EMBL" id="VXBU01004983">
    <property type="protein sequence ID" value="NXN80658.1"/>
    <property type="molecule type" value="Genomic_DNA"/>
</dbReference>
<organism evidence="6 7">
    <name type="scientific">Bombycilla garrulus</name>
    <name type="common">Bohemian waxwing</name>
    <name type="synonym">Lanius garrulus</name>
    <dbReference type="NCBI Taxonomy" id="125297"/>
    <lineage>
        <taxon>Eukaryota</taxon>
        <taxon>Metazoa</taxon>
        <taxon>Chordata</taxon>
        <taxon>Craniata</taxon>
        <taxon>Vertebrata</taxon>
        <taxon>Euteleostomi</taxon>
        <taxon>Archelosauria</taxon>
        <taxon>Archosauria</taxon>
        <taxon>Dinosauria</taxon>
        <taxon>Saurischia</taxon>
        <taxon>Theropoda</taxon>
        <taxon>Coelurosauria</taxon>
        <taxon>Aves</taxon>
        <taxon>Neognathae</taxon>
        <taxon>Neoaves</taxon>
        <taxon>Telluraves</taxon>
        <taxon>Australaves</taxon>
        <taxon>Passeriformes</taxon>
        <taxon>Bombycillidae</taxon>
        <taxon>Bombycilla</taxon>
    </lineage>
</organism>
<dbReference type="InterPro" id="IPR024861">
    <property type="entry name" value="Donson"/>
</dbReference>
<feature type="region of interest" description="Disordered" evidence="5">
    <location>
        <begin position="1"/>
        <end position="79"/>
    </location>
</feature>
<feature type="compositionally biased region" description="Acidic residues" evidence="5">
    <location>
        <begin position="334"/>
        <end position="347"/>
    </location>
</feature>
<keyword evidence="3" id="KW-0539">Nucleus</keyword>
<evidence type="ECO:0000256" key="4">
    <source>
        <dbReference type="ARBA" id="ARBA00025806"/>
    </source>
</evidence>
<comment type="subcellular location">
    <subcellularLocation>
        <location evidence="1">Nucleus</location>
    </subcellularLocation>
</comment>
<keyword evidence="2" id="KW-0217">Developmental protein</keyword>
<comment type="similarity">
    <text evidence="4">Belongs to the DONSON family.</text>
</comment>
<gene>
    <name evidence="6" type="primary">Donson</name>
    <name evidence="6" type="ORF">BOMGAR_R05850</name>
</gene>
<evidence type="ECO:0000256" key="3">
    <source>
        <dbReference type="ARBA" id="ARBA00023242"/>
    </source>
</evidence>
<evidence type="ECO:0000256" key="5">
    <source>
        <dbReference type="SAM" id="MobiDB-lite"/>
    </source>
</evidence>
<keyword evidence="7" id="KW-1185">Reference proteome</keyword>
<dbReference type="PANTHER" id="PTHR12972">
    <property type="entry name" value="DOWNSTREAM NEIGHBOR OF SON"/>
    <property type="match status" value="1"/>
</dbReference>
<dbReference type="PRINTS" id="PR02064">
    <property type="entry name" value="DONSON"/>
</dbReference>
<proteinExistence type="inferred from homology"/>
<dbReference type="GO" id="GO:0033260">
    <property type="term" value="P:nuclear DNA replication"/>
    <property type="evidence" value="ECO:0007669"/>
    <property type="project" value="TreeGrafter"/>
</dbReference>
<evidence type="ECO:0000256" key="1">
    <source>
        <dbReference type="ARBA" id="ARBA00004123"/>
    </source>
</evidence>
<feature type="region of interest" description="Disordered" evidence="5">
    <location>
        <begin position="307"/>
        <end position="350"/>
    </location>
</feature>
<dbReference type="OrthoDB" id="534063at2759"/>
<accession>A0A7L1LZS4</accession>
<protein>
    <submittedName>
        <fullName evidence="6">DONS protein</fullName>
    </submittedName>
</protein>
<comment type="caution">
    <text evidence="6">The sequence shown here is derived from an EMBL/GenBank/DDBJ whole genome shotgun (WGS) entry which is preliminary data.</text>
</comment>
<reference evidence="6 7" key="1">
    <citation type="submission" date="2019-09" db="EMBL/GenBank/DDBJ databases">
        <title>Bird 10,000 Genomes (B10K) Project - Family phase.</title>
        <authorList>
            <person name="Zhang G."/>
        </authorList>
    </citation>
    <scope>NUCLEOTIDE SEQUENCE [LARGE SCALE GENOMIC DNA]</scope>
    <source>
        <strain evidence="6">B10K-DU-002-23</strain>
        <tissue evidence="6">Muscle</tissue>
    </source>
</reference>
<feature type="non-terminal residue" evidence="6">
    <location>
        <position position="1"/>
    </location>
</feature>
<feature type="compositionally biased region" description="Low complexity" evidence="5">
    <location>
        <begin position="70"/>
        <end position="79"/>
    </location>
</feature>
<feature type="compositionally biased region" description="Low complexity" evidence="5">
    <location>
        <begin position="28"/>
        <end position="43"/>
    </location>
</feature>
<evidence type="ECO:0000313" key="7">
    <source>
        <dbReference type="Proteomes" id="UP000532545"/>
    </source>
</evidence>
<dbReference type="Proteomes" id="UP000532545">
    <property type="component" value="Unassembled WGS sequence"/>
</dbReference>
<dbReference type="PANTHER" id="PTHR12972:SF0">
    <property type="entry name" value="PROTEIN DOWNSTREAM NEIGHBOR OF SON"/>
    <property type="match status" value="1"/>
</dbReference>
<sequence>PEHSPGFKKPPALLRLKRKRPGLRSDPAAEAAAAPAPRGPSAAARRRNPFSSLDNAPRRAAAAPQPPAAAPGGDPSAAPFWQFLEPACEEKPPGEPAEGSDILALSQDLHLPLAVPKAPSSPRQEFPADWSIKTRVLFMSSHPFTWAEHLKAQEEAQGFAQHCRATEATLPQSVEEPRLCSELRCAFQQSLVYWLHPSLPWLPLFPRIGADRRMAGKASPWAQDEALQQVLMSDWSVSFTSLYNLLRARLCPYFYVCSAQFSVLFRAAGLAGSAVPSAAIAPTTRGLREAMRSEGIEFSLPLLEESRSRKQKNSEESLETESTDSLGGGSSVEDVGEPAPSDDDDDGSFSWLEEMGVQDKVKKPDTISIQLRKEKHEVQVDHRPESLVLVRGSHTFTLLNFLISCRSLVAAAGPQAGLPPTLLSPVAFRGGTMQTLKARTVSGRARAPGGFEDVFSLEVLGPVLPHTLHALTLVLAPAQRGSFRALLSPHEPSAAFNSRLAPPQEAVHQELPACGLHPRTLEQLSQCPTLGKSSLRLLEMKDYAYTWKA</sequence>
<dbReference type="GO" id="GO:0005634">
    <property type="term" value="C:nucleus"/>
    <property type="evidence" value="ECO:0007669"/>
    <property type="project" value="UniProtKB-SubCell"/>
</dbReference>